<dbReference type="PANTHER" id="PTHR43071:SF2">
    <property type="entry name" value="2-AMINO-4-HYDROXY-6-HYDROXYMETHYLDIHYDROPTERIDINE PYROPHOSPHOKINASE"/>
    <property type="match status" value="1"/>
</dbReference>
<dbReference type="NCBIfam" id="TIGR01498">
    <property type="entry name" value="folK"/>
    <property type="match status" value="1"/>
</dbReference>
<comment type="pathway">
    <text evidence="1">Cofactor biosynthesis; tetrahydrofolate biosynthesis; 2-amino-4-hydroxy-6-hydroxymethyl-7,8-dihydropteridine diphosphate from 7,8-dihydroneopterin triphosphate: step 4/4.</text>
</comment>
<gene>
    <name evidence="9" type="ORF">SAMN05421686_105165</name>
</gene>
<evidence type="ECO:0000313" key="9">
    <source>
        <dbReference type="EMBL" id="SIS85121.1"/>
    </source>
</evidence>
<keyword evidence="7" id="KW-0289">Folate biosynthesis</keyword>
<dbReference type="Gene3D" id="3.30.70.560">
    <property type="entry name" value="7,8-Dihydro-6-hydroxymethylpterin-pyrophosphokinase HPPK"/>
    <property type="match status" value="1"/>
</dbReference>
<evidence type="ECO:0000259" key="8">
    <source>
        <dbReference type="Pfam" id="PF01288"/>
    </source>
</evidence>
<evidence type="ECO:0000256" key="5">
    <source>
        <dbReference type="ARBA" id="ARBA00022777"/>
    </source>
</evidence>
<dbReference type="SUPFAM" id="SSF55083">
    <property type="entry name" value="6-hydroxymethyl-7,8-dihydropterin pyrophosphokinase, HPPK"/>
    <property type="match status" value="1"/>
</dbReference>
<evidence type="ECO:0000256" key="4">
    <source>
        <dbReference type="ARBA" id="ARBA00022741"/>
    </source>
</evidence>
<reference evidence="10" key="1">
    <citation type="submission" date="2017-01" db="EMBL/GenBank/DDBJ databases">
        <authorList>
            <person name="Varghese N."/>
            <person name="Submissions S."/>
        </authorList>
    </citation>
    <scope>NUCLEOTIDE SEQUENCE [LARGE SCALE GENOMIC DNA]</scope>
    <source>
        <strain evidence="10">DSM 24913</strain>
    </source>
</reference>
<evidence type="ECO:0000256" key="3">
    <source>
        <dbReference type="ARBA" id="ARBA00022679"/>
    </source>
</evidence>
<keyword evidence="10" id="KW-1185">Reference proteome</keyword>
<sequence>MAHVFLGVGANLSPEQNIPLGLKRLADDVKIVAVSPCYRSEAVGFSGPAFINLVVEAHTDCTVAELNTRLKAIETEFGRQPDAKKYSDRALDIDILVVDELSGDIDGISLPRIDVWRYAFVLRPLLDLWPEGLCPKNKTPLKEYWPHVSDQPLEKVIVEGATLADVKSTEPTSSL</sequence>
<proteinExistence type="predicted"/>
<evidence type="ECO:0000256" key="6">
    <source>
        <dbReference type="ARBA" id="ARBA00022840"/>
    </source>
</evidence>
<dbReference type="GO" id="GO:0046656">
    <property type="term" value="P:folic acid biosynthetic process"/>
    <property type="evidence" value="ECO:0007669"/>
    <property type="project" value="UniProtKB-KW"/>
</dbReference>
<dbReference type="GO" id="GO:0046654">
    <property type="term" value="P:tetrahydrofolate biosynthetic process"/>
    <property type="evidence" value="ECO:0007669"/>
    <property type="project" value="UniProtKB-UniPathway"/>
</dbReference>
<evidence type="ECO:0000313" key="10">
    <source>
        <dbReference type="Proteomes" id="UP000185639"/>
    </source>
</evidence>
<accession>A0A1N7MGK5</accession>
<organism evidence="9 10">
    <name type="scientific">Thalassolituus maritimus</name>
    <dbReference type="NCBI Taxonomy" id="484498"/>
    <lineage>
        <taxon>Bacteria</taxon>
        <taxon>Pseudomonadati</taxon>
        <taxon>Pseudomonadota</taxon>
        <taxon>Gammaproteobacteria</taxon>
        <taxon>Oceanospirillales</taxon>
        <taxon>Oceanospirillaceae</taxon>
        <taxon>Thalassolituus</taxon>
    </lineage>
</organism>
<dbReference type="InterPro" id="IPR000550">
    <property type="entry name" value="Hppk"/>
</dbReference>
<dbReference type="GO" id="GO:0003848">
    <property type="term" value="F:2-amino-4-hydroxy-6-hydroxymethyldihydropteridine diphosphokinase activity"/>
    <property type="evidence" value="ECO:0007669"/>
    <property type="project" value="UniProtKB-EC"/>
</dbReference>
<keyword evidence="6" id="KW-0067">ATP-binding</keyword>
<dbReference type="Pfam" id="PF01288">
    <property type="entry name" value="HPPK"/>
    <property type="match status" value="1"/>
</dbReference>
<dbReference type="PANTHER" id="PTHR43071">
    <property type="entry name" value="2-AMINO-4-HYDROXY-6-HYDROXYMETHYLDIHYDROPTERIDINE PYROPHOSPHOKINASE"/>
    <property type="match status" value="1"/>
</dbReference>
<dbReference type="EMBL" id="FTOH01000005">
    <property type="protein sequence ID" value="SIS85121.1"/>
    <property type="molecule type" value="Genomic_DNA"/>
</dbReference>
<dbReference type="CDD" id="cd00483">
    <property type="entry name" value="HPPK"/>
    <property type="match status" value="1"/>
</dbReference>
<dbReference type="AlphaFoldDB" id="A0A1N7MGK5"/>
<dbReference type="RefSeq" id="WP_076515494.1">
    <property type="nucleotide sequence ID" value="NZ_FTOH01000005.1"/>
</dbReference>
<dbReference type="InterPro" id="IPR035907">
    <property type="entry name" value="Hppk_sf"/>
</dbReference>
<protein>
    <recommendedName>
        <fullName evidence="2">2-amino-4-hydroxy-6-hydroxymethyldihydropteridine diphosphokinase</fullName>
        <ecNumber evidence="2">2.7.6.3</ecNumber>
    </recommendedName>
</protein>
<feature type="domain" description="7,8-dihydro-6-hydroxymethylpterin-pyrophosphokinase" evidence="8">
    <location>
        <begin position="5"/>
        <end position="129"/>
    </location>
</feature>
<evidence type="ECO:0000256" key="1">
    <source>
        <dbReference type="ARBA" id="ARBA00005051"/>
    </source>
</evidence>
<dbReference type="Proteomes" id="UP000185639">
    <property type="component" value="Unassembled WGS sequence"/>
</dbReference>
<dbReference type="GO" id="GO:0005524">
    <property type="term" value="F:ATP binding"/>
    <property type="evidence" value="ECO:0007669"/>
    <property type="project" value="UniProtKB-KW"/>
</dbReference>
<keyword evidence="4" id="KW-0547">Nucleotide-binding</keyword>
<dbReference type="OrthoDB" id="9790168at2"/>
<dbReference type="GO" id="GO:0016301">
    <property type="term" value="F:kinase activity"/>
    <property type="evidence" value="ECO:0007669"/>
    <property type="project" value="UniProtKB-KW"/>
</dbReference>
<name>A0A1N7MGK5_9GAMM</name>
<dbReference type="STRING" id="484498.SAMN05421686_105165"/>
<evidence type="ECO:0000256" key="2">
    <source>
        <dbReference type="ARBA" id="ARBA00013253"/>
    </source>
</evidence>
<evidence type="ECO:0000256" key="7">
    <source>
        <dbReference type="ARBA" id="ARBA00022909"/>
    </source>
</evidence>
<keyword evidence="5 9" id="KW-0418">Kinase</keyword>
<dbReference type="UniPathway" id="UPA00077">
    <property type="reaction ID" value="UER00155"/>
</dbReference>
<keyword evidence="3" id="KW-0808">Transferase</keyword>
<dbReference type="EC" id="2.7.6.3" evidence="2"/>